<dbReference type="InterPro" id="IPR001645">
    <property type="entry name" value="Folylpolyglutamate_synth"/>
</dbReference>
<evidence type="ECO:0000256" key="10">
    <source>
        <dbReference type="ARBA" id="ARBA00047493"/>
    </source>
</evidence>
<dbReference type="NCBIfam" id="TIGR01499">
    <property type="entry name" value="folC"/>
    <property type="match status" value="1"/>
</dbReference>
<dbReference type="Gene3D" id="3.90.190.20">
    <property type="entry name" value="Mur ligase, C-terminal domain"/>
    <property type="match status" value="1"/>
</dbReference>
<evidence type="ECO:0000256" key="8">
    <source>
        <dbReference type="ARBA" id="ARBA00022842"/>
    </source>
</evidence>
<dbReference type="SUPFAM" id="SSF53244">
    <property type="entry name" value="MurD-like peptide ligases, peptide-binding domain"/>
    <property type="match status" value="1"/>
</dbReference>
<proteinExistence type="inferred from homology"/>
<dbReference type="HOGENOM" id="CLU_015869_1_2_9"/>
<dbReference type="PROSITE" id="PS01012">
    <property type="entry name" value="FOLYLPOLYGLU_SYNT_2"/>
    <property type="match status" value="1"/>
</dbReference>
<evidence type="ECO:0000256" key="11">
    <source>
        <dbReference type="PIRNR" id="PIRNR001563"/>
    </source>
</evidence>
<dbReference type="FunFam" id="3.40.1190.10:FF:000011">
    <property type="entry name" value="Folylpolyglutamate synthase/dihydrofolate synthase"/>
    <property type="match status" value="1"/>
</dbReference>
<evidence type="ECO:0000256" key="7">
    <source>
        <dbReference type="ARBA" id="ARBA00022840"/>
    </source>
</evidence>
<dbReference type="InterPro" id="IPR004101">
    <property type="entry name" value="Mur_ligase_C"/>
</dbReference>
<evidence type="ECO:0000259" key="13">
    <source>
        <dbReference type="Pfam" id="PF08245"/>
    </source>
</evidence>
<feature type="domain" description="Mur ligase central" evidence="13">
    <location>
        <begin position="44"/>
        <end position="262"/>
    </location>
</feature>
<keyword evidence="7 11" id="KW-0067">ATP-binding</keyword>
<dbReference type="eggNOG" id="COG0285">
    <property type="taxonomic scope" value="Bacteria"/>
</dbReference>
<evidence type="ECO:0000259" key="12">
    <source>
        <dbReference type="Pfam" id="PF02875"/>
    </source>
</evidence>
<comment type="catalytic activity">
    <reaction evidence="10">
        <text>(6S)-5,6,7,8-tetrahydrofolyl-(gamma-L-Glu)(n) + L-glutamate + ATP = (6S)-5,6,7,8-tetrahydrofolyl-(gamma-L-Glu)(n+1) + ADP + phosphate + H(+)</text>
        <dbReference type="Rhea" id="RHEA:10580"/>
        <dbReference type="Rhea" id="RHEA-COMP:14738"/>
        <dbReference type="Rhea" id="RHEA-COMP:14740"/>
        <dbReference type="ChEBI" id="CHEBI:15378"/>
        <dbReference type="ChEBI" id="CHEBI:29985"/>
        <dbReference type="ChEBI" id="CHEBI:30616"/>
        <dbReference type="ChEBI" id="CHEBI:43474"/>
        <dbReference type="ChEBI" id="CHEBI:141005"/>
        <dbReference type="ChEBI" id="CHEBI:456216"/>
        <dbReference type="EC" id="6.3.2.17"/>
    </reaction>
</comment>
<comment type="cofactor">
    <cofactor evidence="1">
        <name>Mg(2+)</name>
        <dbReference type="ChEBI" id="CHEBI:18420"/>
    </cofactor>
</comment>
<protein>
    <recommendedName>
        <fullName evidence="3">tetrahydrofolate synthase</fullName>
        <ecNumber evidence="3">6.3.2.17</ecNumber>
    </recommendedName>
    <alternativeName>
        <fullName evidence="9">Tetrahydrofolylpolyglutamate synthase</fullName>
    </alternativeName>
</protein>
<evidence type="ECO:0000256" key="4">
    <source>
        <dbReference type="ARBA" id="ARBA00022598"/>
    </source>
</evidence>
<dbReference type="KEGG" id="eha:Ethha_1490"/>
<dbReference type="EC" id="6.3.2.17" evidence="3"/>
<evidence type="ECO:0000256" key="6">
    <source>
        <dbReference type="ARBA" id="ARBA00022741"/>
    </source>
</evidence>
<dbReference type="PANTHER" id="PTHR11136:SF0">
    <property type="entry name" value="DIHYDROFOLATE SYNTHETASE-RELATED"/>
    <property type="match status" value="1"/>
</dbReference>
<evidence type="ECO:0000256" key="1">
    <source>
        <dbReference type="ARBA" id="ARBA00001946"/>
    </source>
</evidence>
<dbReference type="InterPro" id="IPR036615">
    <property type="entry name" value="Mur_ligase_C_dom_sf"/>
</dbReference>
<dbReference type="Pfam" id="PF08245">
    <property type="entry name" value="Mur_ligase_M"/>
    <property type="match status" value="1"/>
</dbReference>
<keyword evidence="8" id="KW-0460">Magnesium</keyword>
<sequence length="428" mass="45691">MTYEEALAYIHSTLRFGIQPGLSRIARLLGRIGNPQEHLRFVHVAGTNGKGSTSAAIAAALRKAGLRTGLYISPYIEDFRERIQINGRYIAPGELAAELARLLPFLNESEGEHPTEFELITALAFAYFARQACDVAVLEVGLGGRFDATNVIPTPLISVITAISLDHTAVLGDTLGQIAFEKCGIIKPGGVTVTSPGQAPEALETITRICAERGNPLHIPQIEKVQIQQEGIDGTSLLYGGQPLSVPLCGRHQIANFLTAYEALRLLPSRGLDISLQNAAAGMADVRFPARLERLHDKPLVLLDGAHNAAGTAALADAVRRYLPGRPVTTVMGMLADKDYAAGVGNIAPLSARFIAVRPDSPRALDPRETARTASAFCANTVFFDDLGDAFADALAHTGAEGVLLICGSLYLAGPMRRLVRGHFSKCV</sequence>
<keyword evidence="6 11" id="KW-0547">Nucleotide-binding</keyword>
<dbReference type="SUPFAM" id="SSF53623">
    <property type="entry name" value="MurD-like peptide ligases, catalytic domain"/>
    <property type="match status" value="1"/>
</dbReference>
<dbReference type="GO" id="GO:0008841">
    <property type="term" value="F:dihydrofolate synthase activity"/>
    <property type="evidence" value="ECO:0007669"/>
    <property type="project" value="TreeGrafter"/>
</dbReference>
<dbReference type="InterPro" id="IPR036565">
    <property type="entry name" value="Mur-like_cat_sf"/>
</dbReference>
<name>E6U7K4_ETHHY</name>
<comment type="similarity">
    <text evidence="2 11">Belongs to the folylpolyglutamate synthase family.</text>
</comment>
<dbReference type="PIRSF" id="PIRSF001563">
    <property type="entry name" value="Folylpolyglu_synth"/>
    <property type="match status" value="1"/>
</dbReference>
<evidence type="ECO:0000313" key="15">
    <source>
        <dbReference type="Proteomes" id="UP000001551"/>
    </source>
</evidence>
<evidence type="ECO:0000256" key="2">
    <source>
        <dbReference type="ARBA" id="ARBA00008276"/>
    </source>
</evidence>
<dbReference type="PANTHER" id="PTHR11136">
    <property type="entry name" value="FOLYLPOLYGLUTAMATE SYNTHASE-RELATED"/>
    <property type="match status" value="1"/>
</dbReference>
<evidence type="ECO:0000313" key="14">
    <source>
        <dbReference type="EMBL" id="ADU27027.1"/>
    </source>
</evidence>
<dbReference type="RefSeq" id="WP_013485382.1">
    <property type="nucleotide sequence ID" value="NC_014828.1"/>
</dbReference>
<dbReference type="AlphaFoldDB" id="E6U7K4"/>
<reference evidence="14 15" key="1">
    <citation type="submission" date="2010-12" db="EMBL/GenBank/DDBJ databases">
        <title>Complete sequence of Ethanoligenens harbinense YUAN-3.</title>
        <authorList>
            <person name="Lucas S."/>
            <person name="Copeland A."/>
            <person name="Lapidus A."/>
            <person name="Cheng J.-F."/>
            <person name="Bruce D."/>
            <person name="Goodwin L."/>
            <person name="Pitluck S."/>
            <person name="Chertkov O."/>
            <person name="Misra M."/>
            <person name="Detter J.C."/>
            <person name="Han C."/>
            <person name="Tapia R."/>
            <person name="Land M."/>
            <person name="Hauser L."/>
            <person name="Jeffries C."/>
            <person name="Kyrpides N."/>
            <person name="Ivanova N."/>
            <person name="Mikhailova N."/>
            <person name="Wang A."/>
            <person name="Mouttaki H."/>
            <person name="He Z."/>
            <person name="Zhou J."/>
            <person name="Hemme C.L."/>
            <person name="Woyke T."/>
        </authorList>
    </citation>
    <scope>NUCLEOTIDE SEQUENCE [LARGE SCALE GENOMIC DNA]</scope>
    <source>
        <strain evidence="15">DSM 18485 / JCM 12961 / CGMCC 1.5033 / YUAN-3</strain>
    </source>
</reference>
<dbReference type="EMBL" id="CP002400">
    <property type="protein sequence ID" value="ADU27027.1"/>
    <property type="molecule type" value="Genomic_DNA"/>
</dbReference>
<accession>E6U7K4</accession>
<evidence type="ECO:0000256" key="5">
    <source>
        <dbReference type="ARBA" id="ARBA00022723"/>
    </source>
</evidence>
<dbReference type="Pfam" id="PF02875">
    <property type="entry name" value="Mur_ligase_C"/>
    <property type="match status" value="1"/>
</dbReference>
<dbReference type="GO" id="GO:0005524">
    <property type="term" value="F:ATP binding"/>
    <property type="evidence" value="ECO:0007669"/>
    <property type="project" value="UniProtKB-KW"/>
</dbReference>
<dbReference type="InterPro" id="IPR013221">
    <property type="entry name" value="Mur_ligase_cen"/>
</dbReference>
<dbReference type="GO" id="GO:0046872">
    <property type="term" value="F:metal ion binding"/>
    <property type="evidence" value="ECO:0007669"/>
    <property type="project" value="UniProtKB-KW"/>
</dbReference>
<evidence type="ECO:0000256" key="3">
    <source>
        <dbReference type="ARBA" id="ARBA00013025"/>
    </source>
</evidence>
<keyword evidence="4 11" id="KW-0436">Ligase</keyword>
<organism evidence="14 15">
    <name type="scientific">Ethanoligenens harbinense (strain DSM 18485 / JCM 12961 / CGMCC 1.5033 / YUAN-3)</name>
    <dbReference type="NCBI Taxonomy" id="663278"/>
    <lineage>
        <taxon>Bacteria</taxon>
        <taxon>Bacillati</taxon>
        <taxon>Bacillota</taxon>
        <taxon>Clostridia</taxon>
        <taxon>Eubacteriales</taxon>
        <taxon>Oscillospiraceae</taxon>
        <taxon>Ethanoligenens</taxon>
    </lineage>
</organism>
<gene>
    <name evidence="14" type="ordered locus">Ethha_1490</name>
</gene>
<dbReference type="GO" id="GO:0004326">
    <property type="term" value="F:tetrahydrofolylpolyglutamate synthase activity"/>
    <property type="evidence" value="ECO:0007669"/>
    <property type="project" value="UniProtKB-EC"/>
</dbReference>
<keyword evidence="5" id="KW-0479">Metal-binding</keyword>
<dbReference type="Gene3D" id="3.40.1190.10">
    <property type="entry name" value="Mur-like, catalytic domain"/>
    <property type="match status" value="1"/>
</dbReference>
<feature type="domain" description="Mur ligase C-terminal" evidence="12">
    <location>
        <begin position="291"/>
        <end position="409"/>
    </location>
</feature>
<keyword evidence="15" id="KW-1185">Reference proteome</keyword>
<dbReference type="STRING" id="663278.Ethha_1490"/>
<evidence type="ECO:0000256" key="9">
    <source>
        <dbReference type="ARBA" id="ARBA00030592"/>
    </source>
</evidence>
<dbReference type="GO" id="GO:0005737">
    <property type="term" value="C:cytoplasm"/>
    <property type="evidence" value="ECO:0007669"/>
    <property type="project" value="TreeGrafter"/>
</dbReference>
<dbReference type="InterPro" id="IPR018109">
    <property type="entry name" value="Folylpolyglutamate_synth_CS"/>
</dbReference>
<dbReference type="Proteomes" id="UP000001551">
    <property type="component" value="Chromosome"/>
</dbReference>